<evidence type="ECO:0000313" key="1">
    <source>
        <dbReference type="EMBL" id="KAJ0184356.1"/>
    </source>
</evidence>
<organism evidence="1 2">
    <name type="scientific">Dendrolimus kikuchii</name>
    <dbReference type="NCBI Taxonomy" id="765133"/>
    <lineage>
        <taxon>Eukaryota</taxon>
        <taxon>Metazoa</taxon>
        <taxon>Ecdysozoa</taxon>
        <taxon>Arthropoda</taxon>
        <taxon>Hexapoda</taxon>
        <taxon>Insecta</taxon>
        <taxon>Pterygota</taxon>
        <taxon>Neoptera</taxon>
        <taxon>Endopterygota</taxon>
        <taxon>Lepidoptera</taxon>
        <taxon>Glossata</taxon>
        <taxon>Ditrysia</taxon>
        <taxon>Bombycoidea</taxon>
        <taxon>Lasiocampidae</taxon>
        <taxon>Dendrolimus</taxon>
    </lineage>
</organism>
<comment type="caution">
    <text evidence="1">The sequence shown here is derived from an EMBL/GenBank/DDBJ whole genome shotgun (WGS) entry which is preliminary data.</text>
</comment>
<protein>
    <submittedName>
        <fullName evidence="1">Uncharacterized protein</fullName>
    </submittedName>
</protein>
<name>A0ACC1DKI9_9NEOP</name>
<proteinExistence type="predicted"/>
<dbReference type="Proteomes" id="UP000824533">
    <property type="component" value="Linkage Group LG01"/>
</dbReference>
<keyword evidence="2" id="KW-1185">Reference proteome</keyword>
<sequence>MTEIVIDEFYSKGNTYPMIVNFQNGYPTDNLQSDKCLLLEDINNSRKSIATELNHIVYAGEEEEEDLGKNFILARNKNTGKVRLIEISNVDAKPFTKTDLEASQLIEVSQLELSRKFGSKKNKQYMEQREKLKVNEQTVSDQMQNVTQTITEDQLDLSSYNKVDSDDFYVPKINRDAKKVEDVYELDAILTTEEYEKIYSEIEETDYLEKLHPFLKSIVTSANKLAQQHSVLAVYANTLLTLYMTLMKEITKKSFIACPHSVTLNEIVINNFLTHTNNKYGRSPQYRDKSLCYAIVFIMLINNYKLDIEELCKQLKLTPRTVATKIAVTGATIVTNGSKKVAQLKLPLSKPALRRKSAKF</sequence>
<dbReference type="EMBL" id="CM034387">
    <property type="protein sequence ID" value="KAJ0184356.1"/>
    <property type="molecule type" value="Genomic_DNA"/>
</dbReference>
<reference evidence="1 2" key="1">
    <citation type="journal article" date="2021" name="Front. Genet.">
        <title>Chromosome-Level Genome Assembly Reveals Significant Gene Expansion in the Toll and IMD Signaling Pathways of Dendrolimus kikuchii.</title>
        <authorList>
            <person name="Zhou J."/>
            <person name="Wu P."/>
            <person name="Xiong Z."/>
            <person name="Liu N."/>
            <person name="Zhao N."/>
            <person name="Ji M."/>
            <person name="Qiu Y."/>
            <person name="Yang B."/>
        </authorList>
    </citation>
    <scope>NUCLEOTIDE SEQUENCE [LARGE SCALE GENOMIC DNA]</scope>
    <source>
        <strain evidence="1">Ann1</strain>
    </source>
</reference>
<gene>
    <name evidence="1" type="ORF">K1T71_000779</name>
</gene>
<evidence type="ECO:0000313" key="2">
    <source>
        <dbReference type="Proteomes" id="UP000824533"/>
    </source>
</evidence>
<accession>A0ACC1DKI9</accession>